<evidence type="ECO:0000313" key="1">
    <source>
        <dbReference type="EMBL" id="GAI92386.1"/>
    </source>
</evidence>
<comment type="caution">
    <text evidence="1">The sequence shown here is derived from an EMBL/GenBank/DDBJ whole genome shotgun (WGS) entry which is preliminary data.</text>
</comment>
<dbReference type="AlphaFoldDB" id="X1TLZ6"/>
<sequence>MKPNVKIGRVTLEMADPTFGYGSVHVAHVPVSNPTPESFVYDLILYLALTEGGTRVVEESISFTLAGGASATKDVTVTMPSASGGPYHVYIDVSVAGVVIARYIATDTVTVEVTPDIDIGPIEWD</sequence>
<evidence type="ECO:0008006" key="2">
    <source>
        <dbReference type="Google" id="ProtNLM"/>
    </source>
</evidence>
<organism evidence="1">
    <name type="scientific">marine sediment metagenome</name>
    <dbReference type="NCBI Taxonomy" id="412755"/>
    <lineage>
        <taxon>unclassified sequences</taxon>
        <taxon>metagenomes</taxon>
        <taxon>ecological metagenomes</taxon>
    </lineage>
</organism>
<name>X1TLZ6_9ZZZZ</name>
<reference evidence="1" key="1">
    <citation type="journal article" date="2014" name="Front. Microbiol.">
        <title>High frequency of phylogenetically diverse reductive dehalogenase-homologous genes in deep subseafloor sedimentary metagenomes.</title>
        <authorList>
            <person name="Kawai M."/>
            <person name="Futagami T."/>
            <person name="Toyoda A."/>
            <person name="Takaki Y."/>
            <person name="Nishi S."/>
            <person name="Hori S."/>
            <person name="Arai W."/>
            <person name="Tsubouchi T."/>
            <person name="Morono Y."/>
            <person name="Uchiyama I."/>
            <person name="Ito T."/>
            <person name="Fujiyama A."/>
            <person name="Inagaki F."/>
            <person name="Takami H."/>
        </authorList>
    </citation>
    <scope>NUCLEOTIDE SEQUENCE</scope>
    <source>
        <strain evidence="1">Expedition CK06-06</strain>
    </source>
</reference>
<protein>
    <recommendedName>
        <fullName evidence="2">CARDB domain-containing protein</fullName>
    </recommendedName>
</protein>
<accession>X1TLZ6</accession>
<gene>
    <name evidence="1" type="ORF">S12H4_28801</name>
</gene>
<dbReference type="EMBL" id="BARW01016551">
    <property type="protein sequence ID" value="GAI92386.1"/>
    <property type="molecule type" value="Genomic_DNA"/>
</dbReference>
<proteinExistence type="predicted"/>